<dbReference type="FunFam" id="3.30.160.20:FF:000010">
    <property type="entry name" value="Peptide chain release factor 2"/>
    <property type="match status" value="1"/>
</dbReference>
<accession>A0A0G0IQ39</accession>
<dbReference type="InterPro" id="IPR000352">
    <property type="entry name" value="Pep_chain_release_fac_I"/>
</dbReference>
<dbReference type="Gene3D" id="3.30.70.1660">
    <property type="match status" value="1"/>
</dbReference>
<keyword evidence="3 4" id="KW-0648">Protein biosynthesis</keyword>
<proteinExistence type="inferred from homology"/>
<evidence type="ECO:0000256" key="3">
    <source>
        <dbReference type="ARBA" id="ARBA00022917"/>
    </source>
</evidence>
<feature type="modified residue" description="N5-methylglutamine" evidence="4">
    <location>
        <position position="207"/>
    </location>
</feature>
<keyword evidence="2 4" id="KW-0488">Methylation</keyword>
<evidence type="ECO:0000256" key="5">
    <source>
        <dbReference type="NCBIfam" id="TIGR00020"/>
    </source>
</evidence>
<dbReference type="PANTHER" id="PTHR43116">
    <property type="entry name" value="PEPTIDE CHAIN RELEASE FACTOR 2"/>
    <property type="match status" value="1"/>
</dbReference>
<protein>
    <recommendedName>
        <fullName evidence="4 5">Peptide chain release factor 2</fullName>
        <shortName evidence="4">RF-2</shortName>
    </recommendedName>
</protein>
<sequence length="322" mass="36436">MTTKEELGQILKIDEKKEKIAKLQAEMNNPSFWSNQQKSQDLMQELSSLGKIVQEFEQAETPDQLHELELKTLLNEDYDENNALISIHAGAGGTEAQDWAQMLLRMFERFADRRGFSHEILDVSSGEEVGIKSATLKISGPYTFGLLKSEAGVHRLVRISPYDADKARHTSFALVEVIPEIKNNQDINIDEKDLRIDVYRSGGHGGQSVNTTDSAVRITHLPTSMVVSCQNERSQLQNKAQAMKILQSRLLVLKLKEQKDETTKLRGEHLSAGWGNQIRSYVLQPYQQVKDHRTEVTSTNPTDVLNGNLDLFIEKYLKKMKG</sequence>
<evidence type="ECO:0000259" key="6">
    <source>
        <dbReference type="PROSITE" id="PS00745"/>
    </source>
</evidence>
<evidence type="ECO:0000256" key="2">
    <source>
        <dbReference type="ARBA" id="ARBA00022481"/>
    </source>
</evidence>
<comment type="caution">
    <text evidence="7">The sequence shown here is derived from an EMBL/GenBank/DDBJ whole genome shotgun (WGS) entry which is preliminary data.</text>
</comment>
<dbReference type="Gene3D" id="1.20.58.410">
    <property type="entry name" value="Release factor"/>
    <property type="match status" value="1"/>
</dbReference>
<dbReference type="Pfam" id="PF00472">
    <property type="entry name" value="RF-1"/>
    <property type="match status" value="1"/>
</dbReference>
<dbReference type="InterPro" id="IPR004374">
    <property type="entry name" value="PrfB"/>
</dbReference>
<reference evidence="7 8" key="1">
    <citation type="journal article" date="2015" name="Nature">
        <title>rRNA introns, odd ribosomes, and small enigmatic genomes across a large radiation of phyla.</title>
        <authorList>
            <person name="Brown C.T."/>
            <person name="Hug L.A."/>
            <person name="Thomas B.C."/>
            <person name="Sharon I."/>
            <person name="Castelle C.J."/>
            <person name="Singh A."/>
            <person name="Wilkins M.J."/>
            <person name="Williams K.H."/>
            <person name="Banfield J.F."/>
        </authorList>
    </citation>
    <scope>NUCLEOTIDE SEQUENCE [LARGE SCALE GENOMIC DNA]</scope>
</reference>
<dbReference type="SMART" id="SM00937">
    <property type="entry name" value="PCRF"/>
    <property type="match status" value="1"/>
</dbReference>
<dbReference type="HAMAP" id="MF_00094">
    <property type="entry name" value="Rel_fac_2"/>
    <property type="match status" value="1"/>
</dbReference>
<dbReference type="InterPro" id="IPR005139">
    <property type="entry name" value="PCRF"/>
</dbReference>
<dbReference type="PROSITE" id="PS00745">
    <property type="entry name" value="RF_PROK_I"/>
    <property type="match status" value="1"/>
</dbReference>
<dbReference type="Proteomes" id="UP000034508">
    <property type="component" value="Unassembled WGS sequence"/>
</dbReference>
<dbReference type="Gene3D" id="3.30.160.20">
    <property type="match status" value="1"/>
</dbReference>
<comment type="similarity">
    <text evidence="1 4">Belongs to the prokaryotic/mitochondrial release factor family.</text>
</comment>
<dbReference type="EMBL" id="LBSM01000009">
    <property type="protein sequence ID" value="KKQ18106.1"/>
    <property type="molecule type" value="Genomic_DNA"/>
</dbReference>
<keyword evidence="4" id="KW-0963">Cytoplasm</keyword>
<dbReference type="PANTHER" id="PTHR43116:SF3">
    <property type="entry name" value="CLASS I PEPTIDE CHAIN RELEASE FACTOR"/>
    <property type="match status" value="1"/>
</dbReference>
<comment type="subcellular location">
    <subcellularLocation>
        <location evidence="4">Cytoplasm</location>
    </subcellularLocation>
</comment>
<feature type="domain" description="Prokaryotic-type class I peptide chain release factors" evidence="6">
    <location>
        <begin position="200"/>
        <end position="216"/>
    </location>
</feature>
<dbReference type="InterPro" id="IPR045853">
    <property type="entry name" value="Pep_chain_release_fac_I_sf"/>
</dbReference>
<organism evidence="7 8">
    <name type="scientific">Berkelbacteria bacterium GW2011_GWA1_36_9</name>
    <dbReference type="NCBI Taxonomy" id="1618331"/>
    <lineage>
        <taxon>Bacteria</taxon>
        <taxon>Candidatus Berkelbacteria</taxon>
    </lineage>
</organism>
<dbReference type="PATRIC" id="fig|1618331.3.peg.561"/>
<dbReference type="AlphaFoldDB" id="A0A0G0IQ39"/>
<dbReference type="GO" id="GO:0016149">
    <property type="term" value="F:translation release factor activity, codon specific"/>
    <property type="evidence" value="ECO:0007669"/>
    <property type="project" value="UniProtKB-UniRule"/>
</dbReference>
<dbReference type="GO" id="GO:0005737">
    <property type="term" value="C:cytoplasm"/>
    <property type="evidence" value="ECO:0007669"/>
    <property type="project" value="UniProtKB-SubCell"/>
</dbReference>
<comment type="PTM">
    <text evidence="4">Methylated by PrmC. Methylation increases the termination efficiency of RF2.</text>
</comment>
<evidence type="ECO:0000313" key="8">
    <source>
        <dbReference type="Proteomes" id="UP000034508"/>
    </source>
</evidence>
<evidence type="ECO:0000256" key="4">
    <source>
        <dbReference type="HAMAP-Rule" id="MF_00094"/>
    </source>
</evidence>
<dbReference type="NCBIfam" id="TIGR00020">
    <property type="entry name" value="prfB"/>
    <property type="match status" value="1"/>
</dbReference>
<evidence type="ECO:0000256" key="1">
    <source>
        <dbReference type="ARBA" id="ARBA00010835"/>
    </source>
</evidence>
<comment type="function">
    <text evidence="4">Peptide chain release factor 2 directs the termination of translation in response to the peptide chain termination codons UGA and UAA.</text>
</comment>
<evidence type="ECO:0000313" key="7">
    <source>
        <dbReference type="EMBL" id="KKQ18106.1"/>
    </source>
</evidence>
<dbReference type="Pfam" id="PF03462">
    <property type="entry name" value="PCRF"/>
    <property type="match status" value="1"/>
</dbReference>
<dbReference type="SUPFAM" id="SSF75620">
    <property type="entry name" value="Release factor"/>
    <property type="match status" value="1"/>
</dbReference>
<gene>
    <name evidence="4" type="primary">prfB</name>
    <name evidence="7" type="ORF">US31_C0009G0005</name>
</gene>
<name>A0A0G0IQ39_9BACT</name>